<reference evidence="2" key="1">
    <citation type="journal article" date="2022" name="bioRxiv">
        <title>Sequencing and chromosome-scale assembly of the giantPleurodeles waltlgenome.</title>
        <authorList>
            <person name="Brown T."/>
            <person name="Elewa A."/>
            <person name="Iarovenko S."/>
            <person name="Subramanian E."/>
            <person name="Araus A.J."/>
            <person name="Petzold A."/>
            <person name="Susuki M."/>
            <person name="Suzuki K.-i.T."/>
            <person name="Hayashi T."/>
            <person name="Toyoda A."/>
            <person name="Oliveira C."/>
            <person name="Osipova E."/>
            <person name="Leigh N.D."/>
            <person name="Simon A."/>
            <person name="Yun M.H."/>
        </authorList>
    </citation>
    <scope>NUCLEOTIDE SEQUENCE</scope>
    <source>
        <strain evidence="2">20211129_DDA</strain>
        <tissue evidence="2">Liver</tissue>
    </source>
</reference>
<proteinExistence type="predicted"/>
<comment type="caution">
    <text evidence="2">The sequence shown here is derived from an EMBL/GenBank/DDBJ whole genome shotgun (WGS) entry which is preliminary data.</text>
</comment>
<feature type="compositionally biased region" description="Polar residues" evidence="1">
    <location>
        <begin position="26"/>
        <end position="36"/>
    </location>
</feature>
<gene>
    <name evidence="2" type="ORF">NDU88_007038</name>
</gene>
<evidence type="ECO:0000313" key="3">
    <source>
        <dbReference type="Proteomes" id="UP001066276"/>
    </source>
</evidence>
<dbReference type="Proteomes" id="UP001066276">
    <property type="component" value="Chromosome 6"/>
</dbReference>
<dbReference type="AlphaFoldDB" id="A0AAV7QQP5"/>
<protein>
    <submittedName>
        <fullName evidence="2">Uncharacterized protein</fullName>
    </submittedName>
</protein>
<feature type="region of interest" description="Disordered" evidence="1">
    <location>
        <begin position="74"/>
        <end position="159"/>
    </location>
</feature>
<sequence length="159" mass="17779">MQPVCNHSHKLNQGQPSGRRDPCRLTSKNSGQSIQGDVTLPAAHQRLATTQLCMENQGANQDLDVEEIIKSAREAASTRSKDRILKQIRGGGTSEEPTQEEHTEDRSRDTARDEVETQGVKQVAAERKQRRQKRGEERGKRILSGRGPRSKQASEAEQR</sequence>
<feature type="compositionally biased region" description="Basic and acidic residues" evidence="1">
    <location>
        <begin position="99"/>
        <end position="115"/>
    </location>
</feature>
<name>A0AAV7QQP5_PLEWA</name>
<keyword evidence="3" id="KW-1185">Reference proteome</keyword>
<evidence type="ECO:0000256" key="1">
    <source>
        <dbReference type="SAM" id="MobiDB-lite"/>
    </source>
</evidence>
<feature type="region of interest" description="Disordered" evidence="1">
    <location>
        <begin position="1"/>
        <end position="38"/>
    </location>
</feature>
<organism evidence="2 3">
    <name type="scientific">Pleurodeles waltl</name>
    <name type="common">Iberian ribbed newt</name>
    <dbReference type="NCBI Taxonomy" id="8319"/>
    <lineage>
        <taxon>Eukaryota</taxon>
        <taxon>Metazoa</taxon>
        <taxon>Chordata</taxon>
        <taxon>Craniata</taxon>
        <taxon>Vertebrata</taxon>
        <taxon>Euteleostomi</taxon>
        <taxon>Amphibia</taxon>
        <taxon>Batrachia</taxon>
        <taxon>Caudata</taxon>
        <taxon>Salamandroidea</taxon>
        <taxon>Salamandridae</taxon>
        <taxon>Pleurodelinae</taxon>
        <taxon>Pleurodeles</taxon>
    </lineage>
</organism>
<dbReference type="EMBL" id="JANPWB010000010">
    <property type="protein sequence ID" value="KAJ1140690.1"/>
    <property type="molecule type" value="Genomic_DNA"/>
</dbReference>
<accession>A0AAV7QQP5</accession>
<evidence type="ECO:0000313" key="2">
    <source>
        <dbReference type="EMBL" id="KAJ1140690.1"/>
    </source>
</evidence>